<name>R7QQ98_CHOCR</name>
<dbReference type="RefSeq" id="XP_005709834.1">
    <property type="nucleotide sequence ID" value="XM_005709777.1"/>
</dbReference>
<dbReference type="STRING" id="2769.R7QQ98"/>
<gene>
    <name evidence="5" type="ORF">CHC_T00000346001</name>
</gene>
<dbReference type="OrthoDB" id="5385at2759"/>
<evidence type="ECO:0000256" key="2">
    <source>
        <dbReference type="SAM" id="MobiDB-lite"/>
    </source>
</evidence>
<evidence type="ECO:0000256" key="1">
    <source>
        <dbReference type="ARBA" id="ARBA00009953"/>
    </source>
</evidence>
<feature type="compositionally biased region" description="Polar residues" evidence="2">
    <location>
        <begin position="37"/>
        <end position="48"/>
    </location>
</feature>
<dbReference type="GeneID" id="17317552"/>
<dbReference type="AlphaFoldDB" id="R7QQ98"/>
<feature type="region of interest" description="Disordered" evidence="2">
    <location>
        <begin position="24"/>
        <end position="53"/>
    </location>
</feature>
<dbReference type="InterPro" id="IPR013930">
    <property type="entry name" value="RPAP1_N"/>
</dbReference>
<evidence type="ECO:0000313" key="6">
    <source>
        <dbReference type="Proteomes" id="UP000012073"/>
    </source>
</evidence>
<dbReference type="EMBL" id="HG002052">
    <property type="protein sequence ID" value="CDF39540.1"/>
    <property type="molecule type" value="Genomic_DNA"/>
</dbReference>
<feature type="region of interest" description="Disordered" evidence="2">
    <location>
        <begin position="434"/>
        <end position="459"/>
    </location>
</feature>
<evidence type="ECO:0000259" key="3">
    <source>
        <dbReference type="Pfam" id="PF08620"/>
    </source>
</evidence>
<dbReference type="InterPro" id="IPR013929">
    <property type="entry name" value="RPAP1_C"/>
</dbReference>
<sequence length="979" mass="106805">MTPQQILEAQREIASVLSPDNIAFLKNRSRPAPSPTPLSDSHSPSTPLSADDHVEQQKRLWMTDACVPLESDTSVDSLLSKALHALGPLASHRFDLKGHSLTPHQIAHLPTHLGLHHHGAEPASAGYTLADLLLLTRSTVLGQRVLALRILTALLQNHGSSVSAPLVESGGLALAFAPFPSRLNFEAALTNRIAFIEAVEALVKPHSHLAQDCLVPSFYLASRFYSPNLHLRPPPVLSVLAESACVPVLVNIARHDASNTETEQFALRALAMVRAIVTFSAKSSRDMLVGRATSQAMQQLCLGRDTLRPITALLACDALSQAIVNAAWSDPELVKSLDDSCFSDTFMRRVTQPLTWFLRDASVRPSECHFQAAKGALRMLRACLTFQRGLMPFTSCAPAVCRLAHEGVELSAEAYLALEAYTHCLYTTVSSEGNGKDDQGVEKGRTAPSPGAVSKPPPGEQLQFAKDQLSGLVPIALEASRVFVSSAQSENPLRKAAAGHFVATLLAIAAIPLDPTVMRKILSQCSVASETIASFSESVTTDGLDTLQAQASLSHAGARTLARVQVDQEYVQREVKRLMIGVKREFRCLDGNREGLKFPWRPASNACAEWIGLFAKVSSGVNAVKMAMDLIPWISDPQIIIDILARCVLRATCLTDINPSLTVEQARKCSEDLLPLAQTDLWELSSRTDPPSGLPSVSSGDRTEHKLLVDPEDLGSMWVKHEGAIDYFFFVATGWFEKEILAPDVLFRILLKSPSAWYETSPKLFPLLQRTASEAIRRGTTLFRSKYDTTLSTISTSPDSDLTTCLLGMADHLVTRGPVSTEGHSQADPLATVILTIMCAPEADDSLRGALWKKTVEECGGAILFERALFLVDRSTKSYRARESSADALMVRYCTAMKRGILTGPRCPPVLSAIIVMEMAAQIESRDPDDPKALWTLKEALKDGPRTRFFYALQEMLGSTARNDHTNIVTNWLVVHEQK</sequence>
<evidence type="ECO:0000259" key="4">
    <source>
        <dbReference type="Pfam" id="PF08621"/>
    </source>
</evidence>
<proteinExistence type="inferred from homology"/>
<feature type="compositionally biased region" description="Basic and acidic residues" evidence="2">
    <location>
        <begin position="434"/>
        <end position="445"/>
    </location>
</feature>
<dbReference type="Pfam" id="PF08621">
    <property type="entry name" value="RPAP1_N"/>
    <property type="match status" value="1"/>
</dbReference>
<dbReference type="KEGG" id="ccp:CHC_T00000346001"/>
<feature type="domain" description="RPAP1 N-terminal" evidence="4">
    <location>
        <begin position="1"/>
        <end position="29"/>
    </location>
</feature>
<dbReference type="Pfam" id="PF08620">
    <property type="entry name" value="RPAP1_C"/>
    <property type="match status" value="1"/>
</dbReference>
<dbReference type="Gramene" id="CDF39540">
    <property type="protein sequence ID" value="CDF39540"/>
    <property type="gene ID" value="CHC_T00000346001"/>
</dbReference>
<comment type="similarity">
    <text evidence="1">Belongs to the RPAP1 family.</text>
</comment>
<feature type="domain" description="RPAP1 C-terminal" evidence="3">
    <location>
        <begin position="92"/>
        <end position="157"/>
    </location>
</feature>
<reference evidence="6" key="1">
    <citation type="journal article" date="2013" name="Proc. Natl. Acad. Sci. U.S.A.">
        <title>Genome structure and metabolic features in the red seaweed Chondrus crispus shed light on evolution of the Archaeplastida.</title>
        <authorList>
            <person name="Collen J."/>
            <person name="Porcel B."/>
            <person name="Carre W."/>
            <person name="Ball S.G."/>
            <person name="Chaparro C."/>
            <person name="Tonon T."/>
            <person name="Barbeyron T."/>
            <person name="Michel G."/>
            <person name="Noel B."/>
            <person name="Valentin K."/>
            <person name="Elias M."/>
            <person name="Artiguenave F."/>
            <person name="Arun A."/>
            <person name="Aury J.M."/>
            <person name="Barbosa-Neto J.F."/>
            <person name="Bothwell J.H."/>
            <person name="Bouget F.Y."/>
            <person name="Brillet L."/>
            <person name="Cabello-Hurtado F."/>
            <person name="Capella-Gutierrez S."/>
            <person name="Charrier B."/>
            <person name="Cladiere L."/>
            <person name="Cock J.M."/>
            <person name="Coelho S.M."/>
            <person name="Colleoni C."/>
            <person name="Czjzek M."/>
            <person name="Da Silva C."/>
            <person name="Delage L."/>
            <person name="Denoeud F."/>
            <person name="Deschamps P."/>
            <person name="Dittami S.M."/>
            <person name="Gabaldon T."/>
            <person name="Gachon C.M."/>
            <person name="Groisillier A."/>
            <person name="Herve C."/>
            <person name="Jabbari K."/>
            <person name="Katinka M."/>
            <person name="Kloareg B."/>
            <person name="Kowalczyk N."/>
            <person name="Labadie K."/>
            <person name="Leblanc C."/>
            <person name="Lopez P.J."/>
            <person name="McLachlan D.H."/>
            <person name="Meslet-Cladiere L."/>
            <person name="Moustafa A."/>
            <person name="Nehr Z."/>
            <person name="Nyvall Collen P."/>
            <person name="Panaud O."/>
            <person name="Partensky F."/>
            <person name="Poulain J."/>
            <person name="Rensing S.A."/>
            <person name="Rousvoal S."/>
            <person name="Samson G."/>
            <person name="Symeonidi A."/>
            <person name="Weissenbach J."/>
            <person name="Zambounis A."/>
            <person name="Wincker P."/>
            <person name="Boyen C."/>
        </authorList>
    </citation>
    <scope>NUCLEOTIDE SEQUENCE [LARGE SCALE GENOMIC DNA]</scope>
    <source>
        <strain evidence="6">cv. Stackhouse</strain>
    </source>
</reference>
<keyword evidence="6" id="KW-1185">Reference proteome</keyword>
<accession>R7QQ98</accession>
<protein>
    <submittedName>
        <fullName evidence="5">Uncharacterized protein</fullName>
    </submittedName>
</protein>
<dbReference type="PANTHER" id="PTHR21483">
    <property type="entry name" value="RNA POLYMERASE II-ASSOCIATED PROTEIN 1"/>
    <property type="match status" value="1"/>
</dbReference>
<evidence type="ECO:0000313" key="5">
    <source>
        <dbReference type="EMBL" id="CDF39540.1"/>
    </source>
</evidence>
<dbReference type="Proteomes" id="UP000012073">
    <property type="component" value="Unassembled WGS sequence"/>
</dbReference>
<dbReference type="PANTHER" id="PTHR21483:SF18">
    <property type="entry name" value="RNA POLYMERASE II-ASSOCIATED PROTEIN 1"/>
    <property type="match status" value="1"/>
</dbReference>
<organism evidence="5 6">
    <name type="scientific">Chondrus crispus</name>
    <name type="common">Carrageen Irish moss</name>
    <name type="synonym">Polymorpha crispa</name>
    <dbReference type="NCBI Taxonomy" id="2769"/>
    <lineage>
        <taxon>Eukaryota</taxon>
        <taxon>Rhodophyta</taxon>
        <taxon>Florideophyceae</taxon>
        <taxon>Rhodymeniophycidae</taxon>
        <taxon>Gigartinales</taxon>
        <taxon>Gigartinaceae</taxon>
        <taxon>Chondrus</taxon>
    </lineage>
</organism>
<dbReference type="InterPro" id="IPR039913">
    <property type="entry name" value="RPAP1/Rba50"/>
</dbReference>
<dbReference type="GO" id="GO:0006366">
    <property type="term" value="P:transcription by RNA polymerase II"/>
    <property type="evidence" value="ECO:0007669"/>
    <property type="project" value="InterPro"/>
</dbReference>